<dbReference type="GO" id="GO:0016788">
    <property type="term" value="F:hydrolase activity, acting on ester bonds"/>
    <property type="evidence" value="ECO:0007669"/>
    <property type="project" value="InterPro"/>
</dbReference>
<accession>A0A194V7U6</accession>
<name>A0A194V7U6_CYTMA</name>
<dbReference type="SUPFAM" id="SSF52266">
    <property type="entry name" value="SGNH hydrolase"/>
    <property type="match status" value="1"/>
</dbReference>
<evidence type="ECO:0000313" key="4">
    <source>
        <dbReference type="Proteomes" id="UP000078576"/>
    </source>
</evidence>
<dbReference type="AlphaFoldDB" id="A0A194V7U6"/>
<evidence type="ECO:0000256" key="1">
    <source>
        <dbReference type="ARBA" id="ARBA00022801"/>
    </source>
</evidence>
<dbReference type="PANTHER" id="PTHR45648">
    <property type="entry name" value="GDSL LIPASE/ACYLHYDROLASE FAMILY PROTEIN (AFU_ORTHOLOGUE AFUA_4G14700)"/>
    <property type="match status" value="1"/>
</dbReference>
<organism evidence="3 4">
    <name type="scientific">Cytospora mali</name>
    <name type="common">Apple Valsa canker fungus</name>
    <name type="synonym">Valsa mali</name>
    <dbReference type="NCBI Taxonomy" id="578113"/>
    <lineage>
        <taxon>Eukaryota</taxon>
        <taxon>Fungi</taxon>
        <taxon>Dikarya</taxon>
        <taxon>Ascomycota</taxon>
        <taxon>Pezizomycotina</taxon>
        <taxon>Sordariomycetes</taxon>
        <taxon>Sordariomycetidae</taxon>
        <taxon>Diaporthales</taxon>
        <taxon>Cytosporaceae</taxon>
        <taxon>Cytospora</taxon>
    </lineage>
</organism>
<reference evidence="4" key="1">
    <citation type="submission" date="2014-12" db="EMBL/GenBank/DDBJ databases">
        <title>Genome Sequence of Valsa Canker Pathogens Uncovers a Specific Adaption of Colonization on Woody Bark.</title>
        <authorList>
            <person name="Yin Z."/>
            <person name="Liu H."/>
            <person name="Gao X."/>
            <person name="Li Z."/>
            <person name="Song N."/>
            <person name="Ke X."/>
            <person name="Dai Q."/>
            <person name="Wu Y."/>
            <person name="Sun Y."/>
            <person name="Xu J.-R."/>
            <person name="Kang Z.K."/>
            <person name="Wang L."/>
            <person name="Huang L."/>
        </authorList>
    </citation>
    <scope>NUCLEOTIDE SEQUENCE [LARGE SCALE GENOMIC DNA]</scope>
    <source>
        <strain evidence="4">SXYL134</strain>
    </source>
</reference>
<dbReference type="InterPro" id="IPR051058">
    <property type="entry name" value="GDSL_Est/Lipase"/>
</dbReference>
<evidence type="ECO:0000313" key="3">
    <source>
        <dbReference type="EMBL" id="KUI59959.1"/>
    </source>
</evidence>
<dbReference type="Gene3D" id="3.40.50.1110">
    <property type="entry name" value="SGNH hydrolase"/>
    <property type="match status" value="1"/>
</dbReference>
<dbReference type="STRING" id="694573.A0A194V7U6"/>
<dbReference type="Pfam" id="PF00657">
    <property type="entry name" value="Lipase_GDSL"/>
    <property type="match status" value="1"/>
</dbReference>
<protein>
    <recommendedName>
        <fullName evidence="5">Thermolabile hemolysin</fullName>
    </recommendedName>
</protein>
<dbReference type="InterPro" id="IPR001087">
    <property type="entry name" value="GDSL"/>
</dbReference>
<dbReference type="Proteomes" id="UP000078576">
    <property type="component" value="Unassembled WGS sequence"/>
</dbReference>
<proteinExistence type="predicted"/>
<feature type="chain" id="PRO_5008266280" description="Thermolabile hemolysin" evidence="2">
    <location>
        <begin position="20"/>
        <end position="390"/>
    </location>
</feature>
<evidence type="ECO:0008006" key="5">
    <source>
        <dbReference type="Google" id="ProtNLM"/>
    </source>
</evidence>
<keyword evidence="4" id="KW-1185">Reference proteome</keyword>
<dbReference type="PANTHER" id="PTHR45648:SF22">
    <property type="entry name" value="GDSL LIPASE_ACYLHYDROLASE FAMILY PROTEIN (AFU_ORTHOLOGUE AFUA_4G14700)"/>
    <property type="match status" value="1"/>
</dbReference>
<evidence type="ECO:0000256" key="2">
    <source>
        <dbReference type="SAM" id="SignalP"/>
    </source>
</evidence>
<dbReference type="CDD" id="cd01846">
    <property type="entry name" value="fatty_acyltransferase_like"/>
    <property type="match status" value="1"/>
</dbReference>
<dbReference type="InterPro" id="IPR036514">
    <property type="entry name" value="SGNH_hydro_sf"/>
</dbReference>
<gene>
    <name evidence="3" type="ORF">VP1G_07185</name>
</gene>
<keyword evidence="1" id="KW-0378">Hydrolase</keyword>
<sequence>MFSINQILALGAVLSSASAACVPRGGSSSKSSSVLAVSTTASASLIASSSVPTVSSSVAPVAYTTSATSLAASSSAAAVETSASASSSVASTPVVSSTVSSAVAVVSSSATPSSSAATSTGDDGTKYFVVFGDSYSSTGFYIEGGNPSAASPLGSGDQTTTGGLNWVGMVTEKYNSSLVLTYDWAYYGADVSNDIINTGVTTDVIAQVAEFEKYLVPAPTDVPWTADNLLAAVWIGINDIGECFWESAEYATCPIDEVQAKYFSLLQDLYNDGVRNFVLNTVPPFYKAPAFDQQTNLDGLISNLDSYNSKLVSNLDQFKSNNTGITAQVFNTTSYFWDVLDDPTTYGLESDITCSNADGTTCVWYDNYHPGQAIHTLVAKGFVSALADFF</sequence>
<feature type="signal peptide" evidence="2">
    <location>
        <begin position="1"/>
        <end position="19"/>
    </location>
</feature>
<dbReference type="OrthoDB" id="1600564at2759"/>
<dbReference type="EMBL" id="KN714740">
    <property type="protein sequence ID" value="KUI59959.1"/>
    <property type="molecule type" value="Genomic_DNA"/>
</dbReference>
<keyword evidence="2" id="KW-0732">Signal</keyword>